<evidence type="ECO:0000313" key="6">
    <source>
        <dbReference type="EMBL" id="RHK98525.1"/>
    </source>
</evidence>
<dbReference type="EMBL" id="PSQG01000003">
    <property type="protein sequence ID" value="RCH45744.1"/>
    <property type="molecule type" value="Genomic_DNA"/>
</dbReference>
<evidence type="ECO:0000313" key="3">
    <source>
        <dbReference type="EMBL" id="RGR50368.1"/>
    </source>
</evidence>
<dbReference type="InterPro" id="IPR041657">
    <property type="entry name" value="HTH_17"/>
</dbReference>
<evidence type="ECO:0000313" key="5">
    <source>
        <dbReference type="EMBL" id="RHE76250.1"/>
    </source>
</evidence>
<dbReference type="Proteomes" id="UP000253208">
    <property type="component" value="Unassembled WGS sequence"/>
</dbReference>
<dbReference type="GO" id="GO:0003677">
    <property type="term" value="F:DNA binding"/>
    <property type="evidence" value="ECO:0007669"/>
    <property type="project" value="UniProtKB-KW"/>
</dbReference>
<evidence type="ECO:0000313" key="10">
    <source>
        <dbReference type="Proteomes" id="UP000284644"/>
    </source>
</evidence>
<reference evidence="8 9" key="2">
    <citation type="submission" date="2018-08" db="EMBL/GenBank/DDBJ databases">
        <title>A genome reference for cultivated species of the human gut microbiota.</title>
        <authorList>
            <person name="Zou Y."/>
            <person name="Xue W."/>
            <person name="Luo G."/>
        </authorList>
    </citation>
    <scope>NUCLEOTIDE SEQUENCE [LARGE SCALE GENOMIC DNA]</scope>
    <source>
        <strain evidence="3 11">AF25-21</strain>
        <strain evidence="6 9">AF39-4</strain>
        <strain evidence="5 8">AM27-32LB</strain>
        <strain evidence="4 10">AM29-25AC</strain>
    </source>
</reference>
<dbReference type="NCBIfam" id="TIGR01764">
    <property type="entry name" value="excise"/>
    <property type="match status" value="1"/>
</dbReference>
<keyword evidence="2" id="KW-0238">DNA-binding</keyword>
<sequence>MIHKKKQPAADNDKILISVKEACELTGLSEKTMRTLMNNNTFMVRIGRRTLIDKKKFQKWIDRQS</sequence>
<dbReference type="SUPFAM" id="SSF46955">
    <property type="entry name" value="Putative DNA-binding domain"/>
    <property type="match status" value="1"/>
</dbReference>
<organism evidence="2 7">
    <name type="scientific">Blautia obeum</name>
    <dbReference type="NCBI Taxonomy" id="40520"/>
    <lineage>
        <taxon>Bacteria</taxon>
        <taxon>Bacillati</taxon>
        <taxon>Bacillota</taxon>
        <taxon>Clostridia</taxon>
        <taxon>Lachnospirales</taxon>
        <taxon>Lachnospiraceae</taxon>
        <taxon>Blautia</taxon>
    </lineage>
</organism>
<dbReference type="EMBL" id="QROE01000001">
    <property type="protein sequence ID" value="RHK98525.1"/>
    <property type="molecule type" value="Genomic_DNA"/>
</dbReference>
<evidence type="ECO:0000313" key="8">
    <source>
        <dbReference type="Proteomes" id="UP000283928"/>
    </source>
</evidence>
<proteinExistence type="predicted"/>
<dbReference type="Gene3D" id="3.90.105.50">
    <property type="match status" value="1"/>
</dbReference>
<dbReference type="Proteomes" id="UP000285839">
    <property type="component" value="Unassembled WGS sequence"/>
</dbReference>
<evidence type="ECO:0000259" key="1">
    <source>
        <dbReference type="Pfam" id="PF12728"/>
    </source>
</evidence>
<dbReference type="Proteomes" id="UP000284267">
    <property type="component" value="Unassembled WGS sequence"/>
</dbReference>
<evidence type="ECO:0000313" key="7">
    <source>
        <dbReference type="Proteomes" id="UP000253208"/>
    </source>
</evidence>
<dbReference type="RefSeq" id="WP_055066219.1">
    <property type="nucleotide sequence ID" value="NZ_CABJDZ010000001.1"/>
</dbReference>
<dbReference type="EMBL" id="QSJW01000002">
    <property type="protein sequence ID" value="RHE15029.1"/>
    <property type="molecule type" value="Genomic_DNA"/>
</dbReference>
<dbReference type="Proteomes" id="UP000283928">
    <property type="component" value="Unassembled WGS sequence"/>
</dbReference>
<evidence type="ECO:0000313" key="11">
    <source>
        <dbReference type="Proteomes" id="UP000285839"/>
    </source>
</evidence>
<dbReference type="Pfam" id="PF12728">
    <property type="entry name" value="HTH_17"/>
    <property type="match status" value="1"/>
</dbReference>
<reference evidence="2 7" key="1">
    <citation type="submission" date="2018-02" db="EMBL/GenBank/DDBJ databases">
        <title>Complete genome sequencing of Faecalibacterium prausnitzii strains isolated from the human gut.</title>
        <authorList>
            <person name="Fitzgerald B.C."/>
            <person name="Shkoporov A.N."/>
            <person name="Ross P.R."/>
            <person name="Hill C."/>
        </authorList>
    </citation>
    <scope>NUCLEOTIDE SEQUENCE [LARGE SCALE GENOMIC DNA]</scope>
    <source>
        <strain evidence="2 7">APC942/31-1</strain>
    </source>
</reference>
<dbReference type="EMBL" id="QSKO01000006">
    <property type="protein sequence ID" value="RHE76250.1"/>
    <property type="molecule type" value="Genomic_DNA"/>
</dbReference>
<comment type="caution">
    <text evidence="2">The sequence shown here is derived from an EMBL/GenBank/DDBJ whole genome shotgun (WGS) entry which is preliminary data.</text>
</comment>
<evidence type="ECO:0000313" key="4">
    <source>
        <dbReference type="EMBL" id="RHE15029.1"/>
    </source>
</evidence>
<dbReference type="EMBL" id="QRUH01000002">
    <property type="protein sequence ID" value="RGR50368.1"/>
    <property type="molecule type" value="Genomic_DNA"/>
</dbReference>
<dbReference type="AlphaFoldDB" id="A0A367G6V1"/>
<evidence type="ECO:0000313" key="9">
    <source>
        <dbReference type="Proteomes" id="UP000284267"/>
    </source>
</evidence>
<dbReference type="Proteomes" id="UP000284644">
    <property type="component" value="Unassembled WGS sequence"/>
</dbReference>
<dbReference type="InterPro" id="IPR038148">
    <property type="entry name" value="Tn1545/Tn916_Xis"/>
</dbReference>
<gene>
    <name evidence="2" type="ORF">C4886_02685</name>
    <name evidence="6" type="ORF">DW040_04250</name>
    <name evidence="5" type="ORF">DW723_06285</name>
    <name evidence="4" type="ORF">DW767_04410</name>
    <name evidence="3" type="ORF">DWY46_03000</name>
</gene>
<accession>A0A367G6V1</accession>
<name>A0A367G6V1_9FIRM</name>
<feature type="domain" description="Helix-turn-helix" evidence="1">
    <location>
        <begin position="17"/>
        <end position="65"/>
    </location>
</feature>
<dbReference type="InterPro" id="IPR009061">
    <property type="entry name" value="DNA-bd_dom_put_sf"/>
</dbReference>
<evidence type="ECO:0000313" key="2">
    <source>
        <dbReference type="EMBL" id="RCH45744.1"/>
    </source>
</evidence>
<protein>
    <submittedName>
        <fullName evidence="2">DNA-binding protein</fullName>
    </submittedName>
</protein>
<dbReference type="InterPro" id="IPR010093">
    <property type="entry name" value="SinI_DNA-bd"/>
</dbReference>